<name>A0ABP8VXX9_9MICO</name>
<gene>
    <name evidence="1" type="ORF">GCM10025780_20450</name>
</gene>
<reference evidence="2" key="1">
    <citation type="journal article" date="2019" name="Int. J. Syst. Evol. Microbiol.">
        <title>The Global Catalogue of Microorganisms (GCM) 10K type strain sequencing project: providing services to taxonomists for standard genome sequencing and annotation.</title>
        <authorList>
            <consortium name="The Broad Institute Genomics Platform"/>
            <consortium name="The Broad Institute Genome Sequencing Center for Infectious Disease"/>
            <person name="Wu L."/>
            <person name="Ma J."/>
        </authorList>
    </citation>
    <scope>NUCLEOTIDE SEQUENCE [LARGE SCALE GENOMIC DNA]</scope>
    <source>
        <strain evidence="2">JCM 18956</strain>
    </source>
</reference>
<sequence>MEDVPGQVAAGREIDEQVVDGVGLSGGTGGQEVPCEHGGASFVIDVCDDVCRSGEADSVSAQLKLNIS</sequence>
<protein>
    <submittedName>
        <fullName evidence="1">Uncharacterized protein</fullName>
    </submittedName>
</protein>
<keyword evidence="2" id="KW-1185">Reference proteome</keyword>
<accession>A0ABP8VXX9</accession>
<evidence type="ECO:0000313" key="2">
    <source>
        <dbReference type="Proteomes" id="UP001501295"/>
    </source>
</evidence>
<dbReference type="Proteomes" id="UP001501295">
    <property type="component" value="Unassembled WGS sequence"/>
</dbReference>
<evidence type="ECO:0000313" key="1">
    <source>
        <dbReference type="EMBL" id="GAA4675801.1"/>
    </source>
</evidence>
<proteinExistence type="predicted"/>
<dbReference type="EMBL" id="BAABLM010000003">
    <property type="protein sequence ID" value="GAA4675801.1"/>
    <property type="molecule type" value="Genomic_DNA"/>
</dbReference>
<organism evidence="1 2">
    <name type="scientific">Frondihabitans cladoniiphilus</name>
    <dbReference type="NCBI Taxonomy" id="715785"/>
    <lineage>
        <taxon>Bacteria</taxon>
        <taxon>Bacillati</taxon>
        <taxon>Actinomycetota</taxon>
        <taxon>Actinomycetes</taxon>
        <taxon>Micrococcales</taxon>
        <taxon>Microbacteriaceae</taxon>
        <taxon>Frondihabitans</taxon>
    </lineage>
</organism>
<comment type="caution">
    <text evidence="1">The sequence shown here is derived from an EMBL/GenBank/DDBJ whole genome shotgun (WGS) entry which is preliminary data.</text>
</comment>